<feature type="transmembrane region" description="Helical" evidence="8">
    <location>
        <begin position="192"/>
        <end position="210"/>
    </location>
</feature>
<feature type="transmembrane region" description="Helical" evidence="8">
    <location>
        <begin position="65"/>
        <end position="85"/>
    </location>
</feature>
<comment type="subcellular location">
    <subcellularLocation>
        <location evidence="1">Cell membrane</location>
        <topology evidence="1">Multi-pass membrane protein</topology>
    </subcellularLocation>
</comment>
<keyword evidence="10" id="KW-1185">Reference proteome</keyword>
<evidence type="ECO:0000256" key="2">
    <source>
        <dbReference type="ARBA" id="ARBA00006939"/>
    </source>
</evidence>
<feature type="transmembrane region" description="Helical" evidence="8">
    <location>
        <begin position="222"/>
        <end position="242"/>
    </location>
</feature>
<accession>A0A7W5ZUD5</accession>
<name>A0A7W5ZUD5_9BACT</name>
<evidence type="ECO:0000256" key="1">
    <source>
        <dbReference type="ARBA" id="ARBA00004651"/>
    </source>
</evidence>
<evidence type="ECO:0000256" key="6">
    <source>
        <dbReference type="ARBA" id="ARBA00022989"/>
    </source>
</evidence>
<dbReference type="Proteomes" id="UP000541352">
    <property type="component" value="Unassembled WGS sequence"/>
</dbReference>
<keyword evidence="7 8" id="KW-0472">Membrane</keyword>
<reference evidence="9 10" key="1">
    <citation type="submission" date="2020-08" db="EMBL/GenBank/DDBJ databases">
        <title>Genomic Encyclopedia of Type Strains, Phase IV (KMG-IV): sequencing the most valuable type-strain genomes for metagenomic binning, comparative biology and taxonomic classification.</title>
        <authorList>
            <person name="Goeker M."/>
        </authorList>
    </citation>
    <scope>NUCLEOTIDE SEQUENCE [LARGE SCALE GENOMIC DNA]</scope>
    <source>
        <strain evidence="9 10">DSM 17976</strain>
    </source>
</reference>
<evidence type="ECO:0000256" key="8">
    <source>
        <dbReference type="SAM" id="Phobius"/>
    </source>
</evidence>
<dbReference type="PANTHER" id="PTHR11040">
    <property type="entry name" value="ZINC/IRON TRANSPORTER"/>
    <property type="match status" value="1"/>
</dbReference>
<feature type="transmembrane region" description="Helical" evidence="8">
    <location>
        <begin position="39"/>
        <end position="59"/>
    </location>
</feature>
<dbReference type="InterPro" id="IPR003689">
    <property type="entry name" value="ZIP"/>
</dbReference>
<comment type="caution">
    <text evidence="9">The sequence shown here is derived from an EMBL/GenBank/DDBJ whole genome shotgun (WGS) entry which is preliminary data.</text>
</comment>
<gene>
    <name evidence="9" type="ORF">FHS57_005953</name>
</gene>
<sequence>MTKFLDVILYALIPVISIVLGGIVGLFRKPSGVFRSSVLHFAAGVVFSVVAVELLPDIIKEHKPIEVGIGFGLGIVTMLFIKYFAEKFESKSEENRNAKALPMGLLIALGIDMVIDGLLLGVGFAAGNIEGILLSIALAFEVFSLGLAVVLACSKSNISKQKNLIILFVLGLMFFAGAVLGITLLSSLSQEMLELVLSFGLAALLFLVTEELLIEAHEEKETLLQTSMFFIGFLIFLLVGMVT</sequence>
<dbReference type="EMBL" id="JACIBY010000022">
    <property type="protein sequence ID" value="MBB3841924.1"/>
    <property type="molecule type" value="Genomic_DNA"/>
</dbReference>
<evidence type="ECO:0000256" key="3">
    <source>
        <dbReference type="ARBA" id="ARBA00022475"/>
    </source>
</evidence>
<keyword evidence="3" id="KW-1003">Cell membrane</keyword>
<evidence type="ECO:0000313" key="10">
    <source>
        <dbReference type="Proteomes" id="UP000541352"/>
    </source>
</evidence>
<feature type="transmembrane region" description="Helical" evidence="8">
    <location>
        <begin position="105"/>
        <end position="126"/>
    </location>
</feature>
<proteinExistence type="inferred from homology"/>
<dbReference type="AlphaFoldDB" id="A0A7W5ZUD5"/>
<feature type="transmembrane region" description="Helical" evidence="8">
    <location>
        <begin position="7"/>
        <end position="27"/>
    </location>
</feature>
<comment type="similarity">
    <text evidence="2">Belongs to the ZIP transporter (TC 2.A.5) family.</text>
</comment>
<keyword evidence="4 8" id="KW-0812">Transmembrane</keyword>
<dbReference type="PANTHER" id="PTHR11040:SF211">
    <property type="entry name" value="ZINC TRANSPORTER ZIP11"/>
    <property type="match status" value="1"/>
</dbReference>
<organism evidence="9 10">
    <name type="scientific">Runella defluvii</name>
    <dbReference type="NCBI Taxonomy" id="370973"/>
    <lineage>
        <taxon>Bacteria</taxon>
        <taxon>Pseudomonadati</taxon>
        <taxon>Bacteroidota</taxon>
        <taxon>Cytophagia</taxon>
        <taxon>Cytophagales</taxon>
        <taxon>Spirosomataceae</taxon>
        <taxon>Runella</taxon>
    </lineage>
</organism>
<feature type="transmembrane region" description="Helical" evidence="8">
    <location>
        <begin position="164"/>
        <end position="186"/>
    </location>
</feature>
<keyword evidence="6 8" id="KW-1133">Transmembrane helix</keyword>
<evidence type="ECO:0000256" key="7">
    <source>
        <dbReference type="ARBA" id="ARBA00023136"/>
    </source>
</evidence>
<evidence type="ECO:0000313" key="9">
    <source>
        <dbReference type="EMBL" id="MBB3841924.1"/>
    </source>
</evidence>
<dbReference type="RefSeq" id="WP_183979915.1">
    <property type="nucleotide sequence ID" value="NZ_JACIBY010000022.1"/>
</dbReference>
<dbReference type="GO" id="GO:0005385">
    <property type="term" value="F:zinc ion transmembrane transporter activity"/>
    <property type="evidence" value="ECO:0007669"/>
    <property type="project" value="TreeGrafter"/>
</dbReference>
<dbReference type="GO" id="GO:0005886">
    <property type="term" value="C:plasma membrane"/>
    <property type="evidence" value="ECO:0007669"/>
    <property type="project" value="UniProtKB-SubCell"/>
</dbReference>
<feature type="transmembrane region" description="Helical" evidence="8">
    <location>
        <begin position="132"/>
        <end position="152"/>
    </location>
</feature>
<keyword evidence="5" id="KW-0862">Zinc</keyword>
<protein>
    <submittedName>
        <fullName evidence="9">ZIP family zinc transporter</fullName>
    </submittedName>
</protein>
<dbReference type="Pfam" id="PF02535">
    <property type="entry name" value="Zip"/>
    <property type="match status" value="1"/>
</dbReference>
<evidence type="ECO:0000256" key="5">
    <source>
        <dbReference type="ARBA" id="ARBA00022833"/>
    </source>
</evidence>
<evidence type="ECO:0000256" key="4">
    <source>
        <dbReference type="ARBA" id="ARBA00022692"/>
    </source>
</evidence>